<sequence length="337" mass="36670">MPESTETVRDLARVGELAHRASDTIGSNDYTALTAGAYDVVWPLVFEQHTRRFELQRGHPTCAASIAGLRPDCLDRFQDDVEAVMEDLLRNAKVPIHNLEGWIVRRLTPATVDGHRRRRGAVGALQRPRMPAWLATALHHDPWHTTLAIEILVWVGVSATAGTGLWPLSAWAELRSKVTGEPLGSERAVAADVETVLAAMRQSTTWYANFVERPLGRKQAPVTPSPRSDPDSAALFEQPHLALSERHDNDEARLADLAAAAVQAIDRRIRAGQDPVEAVGIVLDLTFRSGSGAEDLDLVPGAGADPAERITLLLADETAMARITRAVLDILGIDLQA</sequence>
<accession>A0ABP4NHS9</accession>
<dbReference type="EMBL" id="BAAAQD010000028">
    <property type="protein sequence ID" value="GAA1559178.1"/>
    <property type="molecule type" value="Genomic_DNA"/>
</dbReference>
<comment type="caution">
    <text evidence="1">The sequence shown here is derived from an EMBL/GenBank/DDBJ whole genome shotgun (WGS) entry which is preliminary data.</text>
</comment>
<evidence type="ECO:0000313" key="1">
    <source>
        <dbReference type="EMBL" id="GAA1559178.1"/>
    </source>
</evidence>
<proteinExistence type="predicted"/>
<dbReference type="RefSeq" id="WP_344511408.1">
    <property type="nucleotide sequence ID" value="NZ_BAAAQD010000028.1"/>
</dbReference>
<gene>
    <name evidence="1" type="ORF">GCM10009827_095220</name>
</gene>
<evidence type="ECO:0000313" key="2">
    <source>
        <dbReference type="Proteomes" id="UP001501470"/>
    </source>
</evidence>
<name>A0ABP4NHS9_9ACTN</name>
<keyword evidence="2" id="KW-1185">Reference proteome</keyword>
<dbReference type="Proteomes" id="UP001501470">
    <property type="component" value="Unassembled WGS sequence"/>
</dbReference>
<protein>
    <submittedName>
        <fullName evidence="1">Uncharacterized protein</fullName>
    </submittedName>
</protein>
<reference evidence="2" key="1">
    <citation type="journal article" date="2019" name="Int. J. Syst. Evol. Microbiol.">
        <title>The Global Catalogue of Microorganisms (GCM) 10K type strain sequencing project: providing services to taxonomists for standard genome sequencing and annotation.</title>
        <authorList>
            <consortium name="The Broad Institute Genomics Platform"/>
            <consortium name="The Broad Institute Genome Sequencing Center for Infectious Disease"/>
            <person name="Wu L."/>
            <person name="Ma J."/>
        </authorList>
    </citation>
    <scope>NUCLEOTIDE SEQUENCE [LARGE SCALE GENOMIC DNA]</scope>
    <source>
        <strain evidence="2">JCM 15933</strain>
    </source>
</reference>
<organism evidence="1 2">
    <name type="scientific">Dactylosporangium maewongense</name>
    <dbReference type="NCBI Taxonomy" id="634393"/>
    <lineage>
        <taxon>Bacteria</taxon>
        <taxon>Bacillati</taxon>
        <taxon>Actinomycetota</taxon>
        <taxon>Actinomycetes</taxon>
        <taxon>Micromonosporales</taxon>
        <taxon>Micromonosporaceae</taxon>
        <taxon>Dactylosporangium</taxon>
    </lineage>
</organism>